<keyword evidence="3 10" id="KW-0808">Transferase</keyword>
<keyword evidence="9 10" id="KW-1208">Phospholipid metabolism</keyword>
<accession>A0A8J2VGQ1</accession>
<keyword evidence="8 10" id="KW-0594">Phospholipid biosynthesis</keyword>
<protein>
    <recommendedName>
        <fullName evidence="10">Glycerol-3-phosphate acyltransferase</fullName>
    </recommendedName>
    <alternativeName>
        <fullName evidence="10">Acyl-PO4 G3P acyltransferase</fullName>
    </alternativeName>
    <alternativeName>
        <fullName evidence="10">Acyl-phosphate--glycerol-3-phosphate acyltransferase</fullName>
    </alternativeName>
    <alternativeName>
        <fullName evidence="10">G3P acyltransferase</fullName>
        <shortName evidence="10">GPAT</shortName>
        <ecNumber evidence="10">2.3.1.275</ecNumber>
    </alternativeName>
    <alternativeName>
        <fullName evidence="10">Lysophosphatidic acid synthase</fullName>
        <shortName evidence="10">LPA synthase</shortName>
    </alternativeName>
</protein>
<feature type="transmembrane region" description="Helical" evidence="10">
    <location>
        <begin position="50"/>
        <end position="71"/>
    </location>
</feature>
<evidence type="ECO:0000256" key="7">
    <source>
        <dbReference type="ARBA" id="ARBA00023136"/>
    </source>
</evidence>
<dbReference type="HAMAP" id="MF_01043">
    <property type="entry name" value="PlsY"/>
    <property type="match status" value="1"/>
</dbReference>
<dbReference type="Pfam" id="PF02660">
    <property type="entry name" value="G3P_acyltransf"/>
    <property type="match status" value="1"/>
</dbReference>
<reference evidence="11" key="2">
    <citation type="submission" date="2020-09" db="EMBL/GenBank/DDBJ databases">
        <authorList>
            <person name="Sun Q."/>
            <person name="Zhou Y."/>
        </authorList>
    </citation>
    <scope>NUCLEOTIDE SEQUENCE</scope>
    <source>
        <strain evidence="11">CGMCC 1.15179</strain>
    </source>
</reference>
<dbReference type="EMBL" id="BMHQ01000003">
    <property type="protein sequence ID" value="GGE11238.1"/>
    <property type="molecule type" value="Genomic_DNA"/>
</dbReference>
<keyword evidence="2 10" id="KW-0444">Lipid biosynthesis</keyword>
<gene>
    <name evidence="11" type="primary">plsY2</name>
    <name evidence="10" type="synonym">plsY</name>
    <name evidence="11" type="ORF">GCM10011571_10700</name>
</gene>
<comment type="similarity">
    <text evidence="10">Belongs to the PlsY family.</text>
</comment>
<comment type="caution">
    <text evidence="11">The sequence shown here is derived from an EMBL/GenBank/DDBJ whole genome shotgun (WGS) entry which is preliminary data.</text>
</comment>
<comment type="function">
    <text evidence="10">Catalyzes the transfer of an acyl group from acyl-phosphate (acyl-PO(4)) to glycerol-3-phosphate (G3P) to form lysophosphatidic acid (LPA). This enzyme utilizes acyl-phosphate as fatty acyl donor, but not acyl-CoA or acyl-ACP.</text>
</comment>
<name>A0A8J2VGQ1_9BACL</name>
<feature type="transmembrane region" description="Helical" evidence="10">
    <location>
        <begin position="136"/>
        <end position="155"/>
    </location>
</feature>
<proteinExistence type="inferred from homology"/>
<evidence type="ECO:0000256" key="4">
    <source>
        <dbReference type="ARBA" id="ARBA00022692"/>
    </source>
</evidence>
<organism evidence="11 12">
    <name type="scientific">Marinithermofilum abyssi</name>
    <dbReference type="NCBI Taxonomy" id="1571185"/>
    <lineage>
        <taxon>Bacteria</taxon>
        <taxon>Bacillati</taxon>
        <taxon>Bacillota</taxon>
        <taxon>Bacilli</taxon>
        <taxon>Bacillales</taxon>
        <taxon>Thermoactinomycetaceae</taxon>
        <taxon>Marinithermofilum</taxon>
    </lineage>
</organism>
<comment type="subcellular location">
    <subcellularLocation>
        <location evidence="10">Cell membrane</location>
        <topology evidence="10">Multi-pass membrane protein</topology>
    </subcellularLocation>
</comment>
<dbReference type="InterPro" id="IPR003811">
    <property type="entry name" value="G3P_acylTferase_PlsY"/>
</dbReference>
<keyword evidence="11" id="KW-0012">Acyltransferase</keyword>
<sequence>MVWLAVVIGYLLGSISFSYLLTRLLKGYDIRQHGSGNAGATNMLRVVGKWPAITVFLLDLLKGTAAVWVGNILTHDPVVMLLSGVASIVGHNWPIFLGFRGGKGIATTIGVTVTLTFQAALISGIFAILAIIFTRFVSLGSLIFAALLPVMIAILDYPQQYIYISFLITLMAFIRHSQNIRRLLSGTESKLGSQKPERKAR</sequence>
<keyword evidence="1 10" id="KW-1003">Cell membrane</keyword>
<evidence type="ECO:0000256" key="9">
    <source>
        <dbReference type="ARBA" id="ARBA00023264"/>
    </source>
</evidence>
<dbReference type="PANTHER" id="PTHR30309">
    <property type="entry name" value="INNER MEMBRANE PROTEIN YGIH"/>
    <property type="match status" value="1"/>
</dbReference>
<keyword evidence="4 10" id="KW-0812">Transmembrane</keyword>
<evidence type="ECO:0000256" key="1">
    <source>
        <dbReference type="ARBA" id="ARBA00022475"/>
    </source>
</evidence>
<dbReference type="PANTHER" id="PTHR30309:SF0">
    <property type="entry name" value="GLYCEROL-3-PHOSPHATE ACYLTRANSFERASE-RELATED"/>
    <property type="match status" value="1"/>
</dbReference>
<comment type="catalytic activity">
    <reaction evidence="10">
        <text>an acyl phosphate + sn-glycerol 3-phosphate = a 1-acyl-sn-glycero-3-phosphate + phosphate</text>
        <dbReference type="Rhea" id="RHEA:34075"/>
        <dbReference type="ChEBI" id="CHEBI:43474"/>
        <dbReference type="ChEBI" id="CHEBI:57597"/>
        <dbReference type="ChEBI" id="CHEBI:57970"/>
        <dbReference type="ChEBI" id="CHEBI:59918"/>
        <dbReference type="EC" id="2.3.1.275"/>
    </reaction>
</comment>
<evidence type="ECO:0000256" key="8">
    <source>
        <dbReference type="ARBA" id="ARBA00023209"/>
    </source>
</evidence>
<comment type="subunit">
    <text evidence="10">Probably interacts with PlsX.</text>
</comment>
<dbReference type="EC" id="2.3.1.275" evidence="10"/>
<comment type="pathway">
    <text evidence="10">Lipid metabolism; phospholipid metabolism.</text>
</comment>
<dbReference type="SMART" id="SM01207">
    <property type="entry name" value="G3P_acyltransf"/>
    <property type="match status" value="1"/>
</dbReference>
<reference evidence="11" key="1">
    <citation type="journal article" date="2014" name="Int. J. Syst. Evol. Microbiol.">
        <title>Complete genome sequence of Corynebacterium casei LMG S-19264T (=DSM 44701T), isolated from a smear-ripened cheese.</title>
        <authorList>
            <consortium name="US DOE Joint Genome Institute (JGI-PGF)"/>
            <person name="Walter F."/>
            <person name="Albersmeier A."/>
            <person name="Kalinowski J."/>
            <person name="Ruckert C."/>
        </authorList>
    </citation>
    <scope>NUCLEOTIDE SEQUENCE</scope>
    <source>
        <strain evidence="11">CGMCC 1.15179</strain>
    </source>
</reference>
<dbReference type="UniPathway" id="UPA00085"/>
<keyword evidence="5 10" id="KW-1133">Transmembrane helix</keyword>
<evidence type="ECO:0000256" key="6">
    <source>
        <dbReference type="ARBA" id="ARBA00023098"/>
    </source>
</evidence>
<evidence type="ECO:0000256" key="10">
    <source>
        <dbReference type="HAMAP-Rule" id="MF_01043"/>
    </source>
</evidence>
<evidence type="ECO:0000256" key="5">
    <source>
        <dbReference type="ARBA" id="ARBA00022989"/>
    </source>
</evidence>
<dbReference type="GO" id="GO:0005886">
    <property type="term" value="C:plasma membrane"/>
    <property type="evidence" value="ECO:0007669"/>
    <property type="project" value="UniProtKB-SubCell"/>
</dbReference>
<dbReference type="GO" id="GO:0008654">
    <property type="term" value="P:phospholipid biosynthetic process"/>
    <property type="evidence" value="ECO:0007669"/>
    <property type="project" value="UniProtKB-UniRule"/>
</dbReference>
<dbReference type="Proteomes" id="UP000625210">
    <property type="component" value="Unassembled WGS sequence"/>
</dbReference>
<feature type="transmembrane region" description="Helical" evidence="10">
    <location>
        <begin position="105"/>
        <end position="129"/>
    </location>
</feature>
<dbReference type="AlphaFoldDB" id="A0A8J2VGQ1"/>
<evidence type="ECO:0000313" key="11">
    <source>
        <dbReference type="EMBL" id="GGE11238.1"/>
    </source>
</evidence>
<feature type="transmembrane region" description="Helical" evidence="10">
    <location>
        <begin position="78"/>
        <end position="99"/>
    </location>
</feature>
<dbReference type="NCBIfam" id="TIGR00023">
    <property type="entry name" value="glycerol-3-phosphate 1-O-acyltransferase PlsY"/>
    <property type="match status" value="1"/>
</dbReference>
<evidence type="ECO:0000256" key="2">
    <source>
        <dbReference type="ARBA" id="ARBA00022516"/>
    </source>
</evidence>
<feature type="transmembrane region" description="Helical" evidence="10">
    <location>
        <begin position="161"/>
        <end position="177"/>
    </location>
</feature>
<evidence type="ECO:0000256" key="3">
    <source>
        <dbReference type="ARBA" id="ARBA00022679"/>
    </source>
</evidence>
<dbReference type="GO" id="GO:0043772">
    <property type="term" value="F:acyl-phosphate glycerol-3-phosphate acyltransferase activity"/>
    <property type="evidence" value="ECO:0007669"/>
    <property type="project" value="UniProtKB-UniRule"/>
</dbReference>
<keyword evidence="7 10" id="KW-0472">Membrane</keyword>
<keyword evidence="12" id="KW-1185">Reference proteome</keyword>
<keyword evidence="6 10" id="KW-0443">Lipid metabolism</keyword>
<evidence type="ECO:0000313" key="12">
    <source>
        <dbReference type="Proteomes" id="UP000625210"/>
    </source>
</evidence>